<protein>
    <submittedName>
        <fullName evidence="2">Uncharacterized protein</fullName>
    </submittedName>
</protein>
<evidence type="ECO:0000313" key="2">
    <source>
        <dbReference type="EMBL" id="GAA5054570.1"/>
    </source>
</evidence>
<feature type="transmembrane region" description="Helical" evidence="1">
    <location>
        <begin position="50"/>
        <end position="70"/>
    </location>
</feature>
<dbReference type="RefSeq" id="WP_227773280.1">
    <property type="nucleotide sequence ID" value="NZ_BAABKX010000014.1"/>
</dbReference>
<gene>
    <name evidence="2" type="ORF">GCM10025751_33220</name>
</gene>
<dbReference type="AlphaFoldDB" id="A0AAV3UK26"/>
<name>A0AAV3UK26_9EURY</name>
<evidence type="ECO:0000256" key="1">
    <source>
        <dbReference type="SAM" id="Phobius"/>
    </source>
</evidence>
<reference evidence="2 3" key="1">
    <citation type="journal article" date="2019" name="Int. J. Syst. Evol. Microbiol.">
        <title>The Global Catalogue of Microorganisms (GCM) 10K type strain sequencing project: providing services to taxonomists for standard genome sequencing and annotation.</title>
        <authorList>
            <consortium name="The Broad Institute Genomics Platform"/>
            <consortium name="The Broad Institute Genome Sequencing Center for Infectious Disease"/>
            <person name="Wu L."/>
            <person name="Ma J."/>
        </authorList>
    </citation>
    <scope>NUCLEOTIDE SEQUENCE [LARGE SCALE GENOMIC DNA]</scope>
    <source>
        <strain evidence="2 3">JCM 17504</strain>
    </source>
</reference>
<comment type="caution">
    <text evidence="2">The sequence shown here is derived from an EMBL/GenBank/DDBJ whole genome shotgun (WGS) entry which is preliminary data.</text>
</comment>
<keyword evidence="1" id="KW-0812">Transmembrane</keyword>
<keyword evidence="1" id="KW-0472">Membrane</keyword>
<sequence length="78" mass="8262">MNTKTTVLTILGAIVALLGMLWLVQGLGIIQIGPILCVADCEPITGRSMQWTVIGAIALFVGIVIVRAGMRRSPEKGD</sequence>
<dbReference type="GeneID" id="68613465"/>
<accession>A0AAV3UK26</accession>
<proteinExistence type="predicted"/>
<dbReference type="EMBL" id="BAABKX010000014">
    <property type="protein sequence ID" value="GAA5054570.1"/>
    <property type="molecule type" value="Genomic_DNA"/>
</dbReference>
<keyword evidence="1" id="KW-1133">Transmembrane helix</keyword>
<organism evidence="2 3">
    <name type="scientific">Haladaptatus pallidirubidus</name>
    <dbReference type="NCBI Taxonomy" id="1008152"/>
    <lineage>
        <taxon>Archaea</taxon>
        <taxon>Methanobacteriati</taxon>
        <taxon>Methanobacteriota</taxon>
        <taxon>Stenosarchaea group</taxon>
        <taxon>Halobacteria</taxon>
        <taxon>Halobacteriales</taxon>
        <taxon>Haladaptataceae</taxon>
        <taxon>Haladaptatus</taxon>
    </lineage>
</organism>
<dbReference type="Proteomes" id="UP001501729">
    <property type="component" value="Unassembled WGS sequence"/>
</dbReference>
<keyword evidence="3" id="KW-1185">Reference proteome</keyword>
<evidence type="ECO:0000313" key="3">
    <source>
        <dbReference type="Proteomes" id="UP001501729"/>
    </source>
</evidence>